<dbReference type="PRINTS" id="PR00411">
    <property type="entry name" value="PNDRDTASEI"/>
</dbReference>
<evidence type="ECO:0000259" key="5">
    <source>
        <dbReference type="Pfam" id="PF07992"/>
    </source>
</evidence>
<dbReference type="SUPFAM" id="SSF51905">
    <property type="entry name" value="FAD/NAD(P)-binding domain"/>
    <property type="match status" value="1"/>
</dbReference>
<dbReference type="EMBL" id="KN832569">
    <property type="protein sequence ID" value="KII84818.1"/>
    <property type="molecule type" value="Genomic_DNA"/>
</dbReference>
<evidence type="ECO:0000313" key="6">
    <source>
        <dbReference type="EMBL" id="KII84818.1"/>
    </source>
</evidence>
<dbReference type="InterPro" id="IPR036188">
    <property type="entry name" value="FAD/NAD-bd_sf"/>
</dbReference>
<keyword evidence="4" id="KW-0812">Transmembrane</keyword>
<keyword evidence="1" id="KW-0285">Flavoprotein</keyword>
<proteinExistence type="predicted"/>
<feature type="domain" description="FAD/NAD(P)-binding" evidence="5">
    <location>
        <begin position="73"/>
        <end position="298"/>
    </location>
</feature>
<evidence type="ECO:0000256" key="3">
    <source>
        <dbReference type="ARBA" id="ARBA00023002"/>
    </source>
</evidence>
<dbReference type="InterPro" id="IPR023753">
    <property type="entry name" value="FAD/NAD-binding_dom"/>
</dbReference>
<dbReference type="InterPro" id="IPR050346">
    <property type="entry name" value="FMO-like"/>
</dbReference>
<feature type="transmembrane region" description="Helical" evidence="4">
    <location>
        <begin position="499"/>
        <end position="523"/>
    </location>
</feature>
<dbReference type="HOGENOM" id="CLU_024886_0_0_1"/>
<dbReference type="AlphaFoldDB" id="A0A0C9T9A0"/>
<dbReference type="GO" id="GO:0016491">
    <property type="term" value="F:oxidoreductase activity"/>
    <property type="evidence" value="ECO:0007669"/>
    <property type="project" value="UniProtKB-KW"/>
</dbReference>
<gene>
    <name evidence="6" type="ORF">PLICRDRAFT_45623</name>
</gene>
<dbReference type="OrthoDB" id="66881at2759"/>
<dbReference type="Proteomes" id="UP000053263">
    <property type="component" value="Unassembled WGS sequence"/>
</dbReference>
<evidence type="ECO:0000256" key="1">
    <source>
        <dbReference type="ARBA" id="ARBA00022630"/>
    </source>
</evidence>
<dbReference type="Gene3D" id="3.50.50.60">
    <property type="entry name" value="FAD/NAD(P)-binding domain"/>
    <property type="match status" value="1"/>
</dbReference>
<reference evidence="6 7" key="1">
    <citation type="submission" date="2014-06" db="EMBL/GenBank/DDBJ databases">
        <title>Evolutionary Origins and Diversification of the Mycorrhizal Mutualists.</title>
        <authorList>
            <consortium name="DOE Joint Genome Institute"/>
            <consortium name="Mycorrhizal Genomics Consortium"/>
            <person name="Kohler A."/>
            <person name="Kuo A."/>
            <person name="Nagy L.G."/>
            <person name="Floudas D."/>
            <person name="Copeland A."/>
            <person name="Barry K.W."/>
            <person name="Cichocki N."/>
            <person name="Veneault-Fourrey C."/>
            <person name="LaButti K."/>
            <person name="Lindquist E.A."/>
            <person name="Lipzen A."/>
            <person name="Lundell T."/>
            <person name="Morin E."/>
            <person name="Murat C."/>
            <person name="Riley R."/>
            <person name="Ohm R."/>
            <person name="Sun H."/>
            <person name="Tunlid A."/>
            <person name="Henrissat B."/>
            <person name="Grigoriev I.V."/>
            <person name="Hibbett D.S."/>
            <person name="Martin F."/>
        </authorList>
    </citation>
    <scope>NUCLEOTIDE SEQUENCE [LARGE SCALE GENOMIC DNA]</scope>
    <source>
        <strain evidence="6 7">FD-325 SS-3</strain>
    </source>
</reference>
<accession>A0A0C9T9A0</accession>
<sequence>MSVTAAISSDVRNFADESKALGREHDVFGLLSPVRFFWAVISVGYIFIQRVIIALFKPRVPKPGTKPKAYNGRIAVIGAGLTGVSSAAHAAAHGFDVVIFEANDMVGGIWANVNSTSGLQLNSILYRFHPAVLWSRGFPLRDEILAEIARVWTEYGLEPRTRFNTPVTSVRRVKSAGDEEDKDPNKLGHARWEINDGAEGVFDAVIVTVGTCGEPMMIRFPGMPQDGSSTPQDEKHSEDDDVFRKPILHSSQLDSPDAGDLAGKTVVVIGSGASGVEAVETALRRGARKCTMVARDDKWIIPRNFLLDTLIAAQPFGREMPLSGVWEWFIKKWHYQGVEGLVPAHRGLFEGTPVVNDAFLAHVRAGACEYVRGDTRRLTAAGVLVNERPRGSKPGDEGKERVLKADVVVLATGFHKPTVDFLPRELFPEGYKRPDLYLQNFCTEDWSVLMTNSSYMNGIGTVGHFHIGIYARILLTLLLDRSARPAPKDMKLWVDAVRFVKRGAAGGALGFFTYMELTLWLVMFHVFRPDRLRWCVVSSNAVVELRGKGAVADGGVECFTGFSSSCRGGGCIRRGCRRNE</sequence>
<keyword evidence="4" id="KW-1133">Transmembrane helix</keyword>
<organism evidence="6 7">
    <name type="scientific">Plicaturopsis crispa FD-325 SS-3</name>
    <dbReference type="NCBI Taxonomy" id="944288"/>
    <lineage>
        <taxon>Eukaryota</taxon>
        <taxon>Fungi</taxon>
        <taxon>Dikarya</taxon>
        <taxon>Basidiomycota</taxon>
        <taxon>Agaricomycotina</taxon>
        <taxon>Agaricomycetes</taxon>
        <taxon>Agaricomycetidae</taxon>
        <taxon>Amylocorticiales</taxon>
        <taxon>Amylocorticiaceae</taxon>
        <taxon>Plicatura</taxon>
        <taxon>Plicaturopsis crispa</taxon>
    </lineage>
</organism>
<evidence type="ECO:0000256" key="2">
    <source>
        <dbReference type="ARBA" id="ARBA00022827"/>
    </source>
</evidence>
<keyword evidence="3" id="KW-0560">Oxidoreductase</keyword>
<feature type="transmembrane region" description="Helical" evidence="4">
    <location>
        <begin position="36"/>
        <end position="56"/>
    </location>
</feature>
<dbReference type="PANTHER" id="PTHR23023">
    <property type="entry name" value="DIMETHYLANILINE MONOOXYGENASE"/>
    <property type="match status" value="1"/>
</dbReference>
<evidence type="ECO:0000313" key="7">
    <source>
        <dbReference type="Proteomes" id="UP000053263"/>
    </source>
</evidence>
<keyword evidence="4" id="KW-0472">Membrane</keyword>
<name>A0A0C9T9A0_PLICR</name>
<keyword evidence="2" id="KW-0274">FAD</keyword>
<keyword evidence="7" id="KW-1185">Reference proteome</keyword>
<dbReference type="Pfam" id="PF07992">
    <property type="entry name" value="Pyr_redox_2"/>
    <property type="match status" value="1"/>
</dbReference>
<evidence type="ECO:0000256" key="4">
    <source>
        <dbReference type="SAM" id="Phobius"/>
    </source>
</evidence>
<protein>
    <recommendedName>
        <fullName evidence="5">FAD/NAD(P)-binding domain-containing protein</fullName>
    </recommendedName>
</protein>